<dbReference type="PANTHER" id="PTHR10083:SF217">
    <property type="entry name" value="BOOPHILIN-H2"/>
    <property type="match status" value="1"/>
</dbReference>
<feature type="domain" description="BPTI/Kunitz inhibitor" evidence="7">
    <location>
        <begin position="28"/>
        <end position="78"/>
    </location>
</feature>
<dbReference type="GO" id="GO:0005615">
    <property type="term" value="C:extracellular space"/>
    <property type="evidence" value="ECO:0007669"/>
    <property type="project" value="TreeGrafter"/>
</dbReference>
<dbReference type="SMART" id="SM00131">
    <property type="entry name" value="KU"/>
    <property type="match status" value="1"/>
</dbReference>
<keyword evidence="6" id="KW-0732">Signal</keyword>
<gene>
    <name evidence="8" type="primary">Dgri\GH13263</name>
    <name evidence="8" type="ORF">Dgri_GH13263</name>
</gene>
<dbReference type="PROSITE" id="PS50279">
    <property type="entry name" value="BPTI_KUNITZ_2"/>
    <property type="match status" value="1"/>
</dbReference>
<dbReference type="Pfam" id="PF00014">
    <property type="entry name" value="Kunitz_BPTI"/>
    <property type="match status" value="1"/>
</dbReference>
<keyword evidence="5" id="KW-1015">Disulfide bond</keyword>
<dbReference type="HOGENOM" id="CLU_160217_0_0_1"/>
<dbReference type="FunCoup" id="B4JQ58">
    <property type="interactions" value="23"/>
</dbReference>
<evidence type="ECO:0000256" key="5">
    <source>
        <dbReference type="ARBA" id="ARBA00023157"/>
    </source>
</evidence>
<dbReference type="PANTHER" id="PTHR10083">
    <property type="entry name" value="KUNITZ-TYPE PROTEASE INHIBITOR-RELATED"/>
    <property type="match status" value="1"/>
</dbReference>
<dbReference type="InterPro" id="IPR050098">
    <property type="entry name" value="TFPI/VKTCI-like"/>
</dbReference>
<keyword evidence="2" id="KW-0964">Secreted</keyword>
<dbReference type="eggNOG" id="KOG4597">
    <property type="taxonomic scope" value="Eukaryota"/>
</dbReference>
<evidence type="ECO:0000256" key="2">
    <source>
        <dbReference type="ARBA" id="ARBA00022525"/>
    </source>
</evidence>
<evidence type="ECO:0000313" key="9">
    <source>
        <dbReference type="Proteomes" id="UP000001070"/>
    </source>
</evidence>
<reference evidence="8 9" key="1">
    <citation type="journal article" date="2007" name="Nature">
        <title>Evolution of genes and genomes on the Drosophila phylogeny.</title>
        <authorList>
            <consortium name="Drosophila 12 Genomes Consortium"/>
            <person name="Clark A.G."/>
            <person name="Eisen M.B."/>
            <person name="Smith D.R."/>
            <person name="Bergman C.M."/>
            <person name="Oliver B."/>
            <person name="Markow T.A."/>
            <person name="Kaufman T.C."/>
            <person name="Kellis M."/>
            <person name="Gelbart W."/>
            <person name="Iyer V.N."/>
            <person name="Pollard D.A."/>
            <person name="Sackton T.B."/>
            <person name="Larracuente A.M."/>
            <person name="Singh N.D."/>
            <person name="Abad J.P."/>
            <person name="Abt D.N."/>
            <person name="Adryan B."/>
            <person name="Aguade M."/>
            <person name="Akashi H."/>
            <person name="Anderson W.W."/>
            <person name="Aquadro C.F."/>
            <person name="Ardell D.H."/>
            <person name="Arguello R."/>
            <person name="Artieri C.G."/>
            <person name="Barbash D.A."/>
            <person name="Barker D."/>
            <person name="Barsanti P."/>
            <person name="Batterham P."/>
            <person name="Batzoglou S."/>
            <person name="Begun D."/>
            <person name="Bhutkar A."/>
            <person name="Blanco E."/>
            <person name="Bosak S.A."/>
            <person name="Bradley R.K."/>
            <person name="Brand A.D."/>
            <person name="Brent M.R."/>
            <person name="Brooks A.N."/>
            <person name="Brown R.H."/>
            <person name="Butlin R.K."/>
            <person name="Caggese C."/>
            <person name="Calvi B.R."/>
            <person name="Bernardo de Carvalho A."/>
            <person name="Caspi A."/>
            <person name="Castrezana S."/>
            <person name="Celniker S.E."/>
            <person name="Chang J.L."/>
            <person name="Chapple C."/>
            <person name="Chatterji S."/>
            <person name="Chinwalla A."/>
            <person name="Civetta A."/>
            <person name="Clifton S.W."/>
            <person name="Comeron J.M."/>
            <person name="Costello J.C."/>
            <person name="Coyne J.A."/>
            <person name="Daub J."/>
            <person name="David R.G."/>
            <person name="Delcher A.L."/>
            <person name="Delehaunty K."/>
            <person name="Do C.B."/>
            <person name="Ebling H."/>
            <person name="Edwards K."/>
            <person name="Eickbush T."/>
            <person name="Evans J.D."/>
            <person name="Filipski A."/>
            <person name="Findeiss S."/>
            <person name="Freyhult E."/>
            <person name="Fulton L."/>
            <person name="Fulton R."/>
            <person name="Garcia A.C."/>
            <person name="Gardiner A."/>
            <person name="Garfield D.A."/>
            <person name="Garvin B.E."/>
            <person name="Gibson G."/>
            <person name="Gilbert D."/>
            <person name="Gnerre S."/>
            <person name="Godfrey J."/>
            <person name="Good R."/>
            <person name="Gotea V."/>
            <person name="Gravely B."/>
            <person name="Greenberg A.J."/>
            <person name="Griffiths-Jones S."/>
            <person name="Gross S."/>
            <person name="Guigo R."/>
            <person name="Gustafson E.A."/>
            <person name="Haerty W."/>
            <person name="Hahn M.W."/>
            <person name="Halligan D.L."/>
            <person name="Halpern A.L."/>
            <person name="Halter G.M."/>
            <person name="Han M.V."/>
            <person name="Heger A."/>
            <person name="Hillier L."/>
            <person name="Hinrichs A.S."/>
            <person name="Holmes I."/>
            <person name="Hoskins R.A."/>
            <person name="Hubisz M.J."/>
            <person name="Hultmark D."/>
            <person name="Huntley M.A."/>
            <person name="Jaffe D.B."/>
            <person name="Jagadeeshan S."/>
            <person name="Jeck W.R."/>
            <person name="Johnson J."/>
            <person name="Jones C.D."/>
            <person name="Jordan W.C."/>
            <person name="Karpen G.H."/>
            <person name="Kataoka E."/>
            <person name="Keightley P.D."/>
            <person name="Kheradpour P."/>
            <person name="Kirkness E.F."/>
            <person name="Koerich L.B."/>
            <person name="Kristiansen K."/>
            <person name="Kudrna D."/>
            <person name="Kulathinal R.J."/>
            <person name="Kumar S."/>
            <person name="Kwok R."/>
            <person name="Lander E."/>
            <person name="Langley C.H."/>
            <person name="Lapoint R."/>
            <person name="Lazzaro B.P."/>
            <person name="Lee S.J."/>
            <person name="Levesque L."/>
            <person name="Li R."/>
            <person name="Lin C.F."/>
            <person name="Lin M.F."/>
            <person name="Lindblad-Toh K."/>
            <person name="Llopart A."/>
            <person name="Long M."/>
            <person name="Low L."/>
            <person name="Lozovsky E."/>
            <person name="Lu J."/>
            <person name="Luo M."/>
            <person name="Machado C.A."/>
            <person name="Makalowski W."/>
            <person name="Marzo M."/>
            <person name="Matsuda M."/>
            <person name="Matzkin L."/>
            <person name="McAllister B."/>
            <person name="McBride C.S."/>
            <person name="McKernan B."/>
            <person name="McKernan K."/>
            <person name="Mendez-Lago M."/>
            <person name="Minx P."/>
            <person name="Mollenhauer M.U."/>
            <person name="Montooth K."/>
            <person name="Mount S.M."/>
            <person name="Mu X."/>
            <person name="Myers E."/>
            <person name="Negre B."/>
            <person name="Newfeld S."/>
            <person name="Nielsen R."/>
            <person name="Noor M.A."/>
            <person name="O'Grady P."/>
            <person name="Pachter L."/>
            <person name="Papaceit M."/>
            <person name="Parisi M.J."/>
            <person name="Parisi M."/>
            <person name="Parts L."/>
            <person name="Pedersen J.S."/>
            <person name="Pesole G."/>
            <person name="Phillippy A.M."/>
            <person name="Ponting C.P."/>
            <person name="Pop M."/>
            <person name="Porcelli D."/>
            <person name="Powell J.R."/>
            <person name="Prohaska S."/>
            <person name="Pruitt K."/>
            <person name="Puig M."/>
            <person name="Quesneville H."/>
            <person name="Ram K.R."/>
            <person name="Rand D."/>
            <person name="Rasmussen M.D."/>
            <person name="Reed L.K."/>
            <person name="Reenan R."/>
            <person name="Reily A."/>
            <person name="Remington K.A."/>
            <person name="Rieger T.T."/>
            <person name="Ritchie M.G."/>
            <person name="Robin C."/>
            <person name="Rogers Y.H."/>
            <person name="Rohde C."/>
            <person name="Rozas J."/>
            <person name="Rubenfield M.J."/>
            <person name="Ruiz A."/>
            <person name="Russo S."/>
            <person name="Salzberg S.L."/>
            <person name="Sanchez-Gracia A."/>
            <person name="Saranga D.J."/>
            <person name="Sato H."/>
            <person name="Schaeffer S.W."/>
            <person name="Schatz M.C."/>
            <person name="Schlenke T."/>
            <person name="Schwartz R."/>
            <person name="Segarra C."/>
            <person name="Singh R.S."/>
            <person name="Sirot L."/>
            <person name="Sirota M."/>
            <person name="Sisneros N.B."/>
            <person name="Smith C.D."/>
            <person name="Smith T.F."/>
            <person name="Spieth J."/>
            <person name="Stage D.E."/>
            <person name="Stark A."/>
            <person name="Stephan W."/>
            <person name="Strausberg R.L."/>
            <person name="Strempel S."/>
            <person name="Sturgill D."/>
            <person name="Sutton G."/>
            <person name="Sutton G.G."/>
            <person name="Tao W."/>
            <person name="Teichmann S."/>
            <person name="Tobari Y.N."/>
            <person name="Tomimura Y."/>
            <person name="Tsolas J.M."/>
            <person name="Valente V.L."/>
            <person name="Venter E."/>
            <person name="Venter J.C."/>
            <person name="Vicario S."/>
            <person name="Vieira F.G."/>
            <person name="Vilella A.J."/>
            <person name="Villasante A."/>
            <person name="Walenz B."/>
            <person name="Wang J."/>
            <person name="Wasserman M."/>
            <person name="Watts T."/>
            <person name="Wilson D."/>
            <person name="Wilson R.K."/>
            <person name="Wing R.A."/>
            <person name="Wolfner M.F."/>
            <person name="Wong A."/>
            <person name="Wong G.K."/>
            <person name="Wu C.I."/>
            <person name="Wu G."/>
            <person name="Yamamoto D."/>
            <person name="Yang H.P."/>
            <person name="Yang S.P."/>
            <person name="Yorke J.A."/>
            <person name="Yoshida K."/>
            <person name="Zdobnov E."/>
            <person name="Zhang P."/>
            <person name="Zhang Y."/>
            <person name="Zimin A.V."/>
            <person name="Baldwin J."/>
            <person name="Abdouelleil A."/>
            <person name="Abdulkadir J."/>
            <person name="Abebe A."/>
            <person name="Abera B."/>
            <person name="Abreu J."/>
            <person name="Acer S.C."/>
            <person name="Aftuck L."/>
            <person name="Alexander A."/>
            <person name="An P."/>
            <person name="Anderson E."/>
            <person name="Anderson S."/>
            <person name="Arachi H."/>
            <person name="Azer M."/>
            <person name="Bachantsang P."/>
            <person name="Barry A."/>
            <person name="Bayul T."/>
            <person name="Berlin A."/>
            <person name="Bessette D."/>
            <person name="Bloom T."/>
            <person name="Blye J."/>
            <person name="Boguslavskiy L."/>
            <person name="Bonnet C."/>
            <person name="Boukhgalter B."/>
            <person name="Bourzgui I."/>
            <person name="Brown A."/>
            <person name="Cahill P."/>
            <person name="Channer S."/>
            <person name="Cheshatsang Y."/>
            <person name="Chuda L."/>
            <person name="Citroen M."/>
            <person name="Collymore A."/>
            <person name="Cooke P."/>
            <person name="Costello M."/>
            <person name="D'Aco K."/>
            <person name="Daza R."/>
            <person name="De Haan G."/>
            <person name="DeGray S."/>
            <person name="DeMaso C."/>
            <person name="Dhargay N."/>
            <person name="Dooley K."/>
            <person name="Dooley E."/>
            <person name="Doricent M."/>
            <person name="Dorje P."/>
            <person name="Dorjee K."/>
            <person name="Dupes A."/>
            <person name="Elong R."/>
            <person name="Falk J."/>
            <person name="Farina A."/>
            <person name="Faro S."/>
            <person name="Ferguson D."/>
            <person name="Fisher S."/>
            <person name="Foley C.D."/>
            <person name="Franke A."/>
            <person name="Friedrich D."/>
            <person name="Gadbois L."/>
            <person name="Gearin G."/>
            <person name="Gearin C.R."/>
            <person name="Giannoukos G."/>
            <person name="Goode T."/>
            <person name="Graham J."/>
            <person name="Grandbois E."/>
            <person name="Grewal S."/>
            <person name="Gyaltsen K."/>
            <person name="Hafez N."/>
            <person name="Hagos B."/>
            <person name="Hall J."/>
            <person name="Henson C."/>
            <person name="Hollinger A."/>
            <person name="Honan T."/>
            <person name="Huard M.D."/>
            <person name="Hughes L."/>
            <person name="Hurhula B."/>
            <person name="Husby M.E."/>
            <person name="Kamat A."/>
            <person name="Kanga B."/>
            <person name="Kashin S."/>
            <person name="Khazanovich D."/>
            <person name="Kisner P."/>
            <person name="Lance K."/>
            <person name="Lara M."/>
            <person name="Lee W."/>
            <person name="Lennon N."/>
            <person name="Letendre F."/>
            <person name="LeVine R."/>
            <person name="Lipovsky A."/>
            <person name="Liu X."/>
            <person name="Liu J."/>
            <person name="Liu S."/>
            <person name="Lokyitsang T."/>
            <person name="Lokyitsang Y."/>
            <person name="Lubonja R."/>
            <person name="Lui A."/>
            <person name="MacDonald P."/>
            <person name="Magnisalis V."/>
            <person name="Maru K."/>
            <person name="Matthews C."/>
            <person name="McCusker W."/>
            <person name="McDonough S."/>
            <person name="Mehta T."/>
            <person name="Meldrim J."/>
            <person name="Meneus L."/>
            <person name="Mihai O."/>
            <person name="Mihalev A."/>
            <person name="Mihova T."/>
            <person name="Mittelman R."/>
            <person name="Mlenga V."/>
            <person name="Montmayeur A."/>
            <person name="Mulrain L."/>
            <person name="Navidi A."/>
            <person name="Naylor J."/>
            <person name="Negash T."/>
            <person name="Nguyen T."/>
            <person name="Nguyen N."/>
            <person name="Nicol R."/>
            <person name="Norbu C."/>
            <person name="Norbu N."/>
            <person name="Novod N."/>
            <person name="O'Neill B."/>
            <person name="Osman S."/>
            <person name="Markiewicz E."/>
            <person name="Oyono O.L."/>
            <person name="Patti C."/>
            <person name="Phunkhang P."/>
            <person name="Pierre F."/>
            <person name="Priest M."/>
            <person name="Raghuraman S."/>
            <person name="Rege F."/>
            <person name="Reyes R."/>
            <person name="Rise C."/>
            <person name="Rogov P."/>
            <person name="Ross K."/>
            <person name="Ryan E."/>
            <person name="Settipalli S."/>
            <person name="Shea T."/>
            <person name="Sherpa N."/>
            <person name="Shi L."/>
            <person name="Shih D."/>
            <person name="Sparrow T."/>
            <person name="Spaulding J."/>
            <person name="Stalker J."/>
            <person name="Stange-Thomann N."/>
            <person name="Stavropoulos S."/>
            <person name="Stone C."/>
            <person name="Strader C."/>
            <person name="Tesfaye S."/>
            <person name="Thomson T."/>
            <person name="Thoulutsang Y."/>
            <person name="Thoulutsang D."/>
            <person name="Topham K."/>
            <person name="Topping I."/>
            <person name="Tsamla T."/>
            <person name="Vassiliev H."/>
            <person name="Vo A."/>
            <person name="Wangchuk T."/>
            <person name="Wangdi T."/>
            <person name="Weiand M."/>
            <person name="Wilkinson J."/>
            <person name="Wilson A."/>
            <person name="Yadav S."/>
            <person name="Young G."/>
            <person name="Yu Q."/>
            <person name="Zembek L."/>
            <person name="Zhong D."/>
            <person name="Zimmer A."/>
            <person name="Zwirko Z."/>
            <person name="Jaffe D.B."/>
            <person name="Alvarez P."/>
            <person name="Brockman W."/>
            <person name="Butler J."/>
            <person name="Chin C."/>
            <person name="Gnerre S."/>
            <person name="Grabherr M."/>
            <person name="Kleber M."/>
            <person name="Mauceli E."/>
            <person name="MacCallum I."/>
        </authorList>
    </citation>
    <scope>NUCLEOTIDE SEQUENCE [LARGE SCALE GENOMIC DNA]</scope>
    <source>
        <strain evidence="9">Tucson 15287-2541.00</strain>
    </source>
</reference>
<dbReference type="SUPFAM" id="SSF57362">
    <property type="entry name" value="BPTI-like"/>
    <property type="match status" value="1"/>
</dbReference>
<dbReference type="PhylomeDB" id="B4JQ58"/>
<dbReference type="EMBL" id="CH916372">
    <property type="protein sequence ID" value="EDV99038.1"/>
    <property type="molecule type" value="Genomic_DNA"/>
</dbReference>
<dbReference type="CDD" id="cd00109">
    <property type="entry name" value="Kunitz-type"/>
    <property type="match status" value="1"/>
</dbReference>
<organism evidence="9">
    <name type="scientific">Drosophila grimshawi</name>
    <name type="common">Hawaiian fruit fly</name>
    <name type="synonym">Idiomyia grimshawi</name>
    <dbReference type="NCBI Taxonomy" id="7222"/>
    <lineage>
        <taxon>Eukaryota</taxon>
        <taxon>Metazoa</taxon>
        <taxon>Ecdysozoa</taxon>
        <taxon>Arthropoda</taxon>
        <taxon>Hexapoda</taxon>
        <taxon>Insecta</taxon>
        <taxon>Pterygota</taxon>
        <taxon>Neoptera</taxon>
        <taxon>Endopterygota</taxon>
        <taxon>Diptera</taxon>
        <taxon>Brachycera</taxon>
        <taxon>Muscomorpha</taxon>
        <taxon>Ephydroidea</taxon>
        <taxon>Drosophilidae</taxon>
        <taxon>Drosophila</taxon>
        <taxon>Hawaiian Drosophila</taxon>
    </lineage>
</organism>
<dbReference type="Proteomes" id="UP000001070">
    <property type="component" value="Unassembled WGS sequence"/>
</dbReference>
<proteinExistence type="predicted"/>
<dbReference type="KEGG" id="dgr:6566570"/>
<evidence type="ECO:0000313" key="8">
    <source>
        <dbReference type="EMBL" id="EDV99038.1"/>
    </source>
</evidence>
<keyword evidence="3" id="KW-0646">Protease inhibitor</keyword>
<dbReference type="OrthoDB" id="4473401at2759"/>
<evidence type="ECO:0000256" key="6">
    <source>
        <dbReference type="SAM" id="SignalP"/>
    </source>
</evidence>
<dbReference type="GO" id="GO:0004867">
    <property type="term" value="F:serine-type endopeptidase inhibitor activity"/>
    <property type="evidence" value="ECO:0007669"/>
    <property type="project" value="UniProtKB-KW"/>
</dbReference>
<dbReference type="AlphaFoldDB" id="B4JQ58"/>
<dbReference type="InParanoid" id="B4JQ58"/>
<sequence>MKYSLLGFVILIAGTIAAYNKVIRAPQCLFMADIGPCNGSIRVFGYDYLTNRCVHYFYGGCGGNPNRFATRSECMKTCYVENAEGGDEVEDAKFDLYYKDEL</sequence>
<dbReference type="OMA" id="NRCVHFY"/>
<dbReference type="SMR" id="B4JQ58"/>
<feature type="signal peptide" evidence="6">
    <location>
        <begin position="1"/>
        <end position="17"/>
    </location>
</feature>
<evidence type="ECO:0000256" key="1">
    <source>
        <dbReference type="ARBA" id="ARBA00004613"/>
    </source>
</evidence>
<comment type="subcellular location">
    <subcellularLocation>
        <location evidence="1">Secreted</location>
    </subcellularLocation>
</comment>
<protein>
    <submittedName>
        <fullName evidence="8">GH13263</fullName>
    </submittedName>
</protein>
<evidence type="ECO:0000256" key="3">
    <source>
        <dbReference type="ARBA" id="ARBA00022690"/>
    </source>
</evidence>
<dbReference type="InterPro" id="IPR036880">
    <property type="entry name" value="Kunitz_BPTI_sf"/>
</dbReference>
<keyword evidence="4" id="KW-0722">Serine protease inhibitor</keyword>
<dbReference type="FunFam" id="4.10.410.10:FF:000026">
    <property type="entry name" value="Serine protease inhibitor, putative"/>
    <property type="match status" value="1"/>
</dbReference>
<evidence type="ECO:0000256" key="4">
    <source>
        <dbReference type="ARBA" id="ARBA00022900"/>
    </source>
</evidence>
<evidence type="ECO:0000259" key="7">
    <source>
        <dbReference type="PROSITE" id="PS50279"/>
    </source>
</evidence>
<dbReference type="STRING" id="7222.B4JQ58"/>
<dbReference type="InterPro" id="IPR002223">
    <property type="entry name" value="Kunitz_BPTI"/>
</dbReference>
<accession>B4JQ58</accession>
<feature type="chain" id="PRO_5002812793" evidence="6">
    <location>
        <begin position="18"/>
        <end position="102"/>
    </location>
</feature>
<name>B4JQ58_DROGR</name>
<dbReference type="PRINTS" id="PR00759">
    <property type="entry name" value="BASICPTASE"/>
</dbReference>
<dbReference type="Gene3D" id="4.10.410.10">
    <property type="entry name" value="Pancreatic trypsin inhibitor Kunitz domain"/>
    <property type="match status" value="1"/>
</dbReference>
<keyword evidence="9" id="KW-1185">Reference proteome</keyword>